<dbReference type="Gene3D" id="1.20.5.170">
    <property type="match status" value="1"/>
</dbReference>
<keyword evidence="11" id="KW-1185">Reference proteome</keyword>
<dbReference type="SUPFAM" id="SSF57959">
    <property type="entry name" value="Leucine zipper domain"/>
    <property type="match status" value="1"/>
</dbReference>
<accession>S8AYM5</accession>
<feature type="compositionally biased region" description="Low complexity" evidence="8">
    <location>
        <begin position="71"/>
        <end position="85"/>
    </location>
</feature>
<evidence type="ECO:0000256" key="4">
    <source>
        <dbReference type="ARBA" id="ARBA00023125"/>
    </source>
</evidence>
<feature type="region of interest" description="Disordered" evidence="8">
    <location>
        <begin position="66"/>
        <end position="87"/>
    </location>
</feature>
<feature type="compositionally biased region" description="Polar residues" evidence="8">
    <location>
        <begin position="423"/>
        <end position="449"/>
    </location>
</feature>
<dbReference type="HOGENOM" id="CLU_017851_0_0_1"/>
<dbReference type="eggNOG" id="ENOG502QVAF">
    <property type="taxonomic scope" value="Eukaryota"/>
</dbReference>
<dbReference type="PANTHER" id="PTHR47416:SF8">
    <property type="entry name" value="BASIC-LEUCINE ZIPPER TRANSCRIPTION FACTOR E-RELATED"/>
    <property type="match status" value="1"/>
</dbReference>
<evidence type="ECO:0000256" key="7">
    <source>
        <dbReference type="SAM" id="Coils"/>
    </source>
</evidence>
<dbReference type="GO" id="GO:0005634">
    <property type="term" value="C:nucleus"/>
    <property type="evidence" value="ECO:0007669"/>
    <property type="project" value="UniProtKB-SubCell"/>
</dbReference>
<dbReference type="PhylomeDB" id="S8AYM5"/>
<organism evidence="10 11">
    <name type="scientific">Penicillium oxalicum (strain 114-2 / CGMCC 5302)</name>
    <name type="common">Penicillium decumbens</name>
    <dbReference type="NCBI Taxonomy" id="933388"/>
    <lineage>
        <taxon>Eukaryota</taxon>
        <taxon>Fungi</taxon>
        <taxon>Dikarya</taxon>
        <taxon>Ascomycota</taxon>
        <taxon>Pezizomycotina</taxon>
        <taxon>Eurotiomycetes</taxon>
        <taxon>Eurotiomycetidae</taxon>
        <taxon>Eurotiales</taxon>
        <taxon>Aspergillaceae</taxon>
        <taxon>Penicillium</taxon>
    </lineage>
</organism>
<dbReference type="EMBL" id="KB644413">
    <property type="protein sequence ID" value="EPS31503.1"/>
    <property type="molecule type" value="Genomic_DNA"/>
</dbReference>
<feature type="domain" description="BZIP" evidence="9">
    <location>
        <begin position="255"/>
        <end position="311"/>
    </location>
</feature>
<dbReference type="OrthoDB" id="644067at2759"/>
<gene>
    <name evidence="10" type="ORF">PDE_06458</name>
</gene>
<keyword evidence="5" id="KW-0804">Transcription</keyword>
<dbReference type="Proteomes" id="UP000019376">
    <property type="component" value="Unassembled WGS sequence"/>
</dbReference>
<evidence type="ECO:0000256" key="8">
    <source>
        <dbReference type="SAM" id="MobiDB-lite"/>
    </source>
</evidence>
<dbReference type="CDD" id="cd14687">
    <property type="entry name" value="bZIP_ATF2"/>
    <property type="match status" value="1"/>
</dbReference>
<keyword evidence="7" id="KW-0175">Coiled coil</keyword>
<comment type="subcellular location">
    <subcellularLocation>
        <location evidence="1">Nucleus</location>
    </subcellularLocation>
</comment>
<evidence type="ECO:0000313" key="11">
    <source>
        <dbReference type="Proteomes" id="UP000019376"/>
    </source>
</evidence>
<feature type="region of interest" description="Disordered" evidence="8">
    <location>
        <begin position="409"/>
        <end position="449"/>
    </location>
</feature>
<dbReference type="SMART" id="SM00338">
    <property type="entry name" value="BRLZ"/>
    <property type="match status" value="1"/>
</dbReference>
<dbReference type="InterPro" id="IPR004827">
    <property type="entry name" value="bZIP"/>
</dbReference>
<keyword evidence="6" id="KW-0539">Nucleus</keyword>
<evidence type="ECO:0000256" key="3">
    <source>
        <dbReference type="ARBA" id="ARBA00023015"/>
    </source>
</evidence>
<name>S8AYM5_PENO1</name>
<dbReference type="InterPro" id="IPR046347">
    <property type="entry name" value="bZIP_sf"/>
</dbReference>
<protein>
    <recommendedName>
        <fullName evidence="9">BZIP domain-containing protein</fullName>
    </recommendedName>
</protein>
<dbReference type="PANTHER" id="PTHR47416">
    <property type="entry name" value="BASIC-LEUCINE ZIPPER TRANSCRIPTION FACTOR F-RELATED"/>
    <property type="match status" value="1"/>
</dbReference>
<dbReference type="STRING" id="933388.S8AYM5"/>
<keyword evidence="4" id="KW-0238">DNA-binding</keyword>
<evidence type="ECO:0000256" key="2">
    <source>
        <dbReference type="ARBA" id="ARBA00007163"/>
    </source>
</evidence>
<evidence type="ECO:0000256" key="5">
    <source>
        <dbReference type="ARBA" id="ARBA00023163"/>
    </source>
</evidence>
<sequence>MARYAQYDYYQPSPTTLDMPPPEDDEMSVLDDKILDSTSPHLSDPRRPSYDADAAAFSHRNSVWSNYSHASSDPSQSHPRSSSLPQAMLDSTGATFMPVDGPQPYMPPQASWALSRDGSGSCTPTAYDQYAAESEQPVTSGPAFSVGAVGPVGGIPMGAVSFRGDAGVVNFAAPPGSGGVAMSPQSSQGWMPAPMDLADAAAMQKSSAYRTDSTMALRRDGIRKKNARFEIPAERTLSNIDHLISQSTNEEEVKELKQQKRLLRNRQAALDSRQRKKLHTEKLEEEKKHYTQAINQLEEIVSSLQKREAELLREKNEWVTQQQQIAAYLERVEMEKNEMIRTHTVETTDLRKKNNCLREMVEKLERGGKGTMADQAQLHMQSGDFTGFDHLPMESSHWGDFSMSNGFSMQNTVSASHGHGHGQTETQVDSQAQSHPQTQTERPTDKPTSTDYPFSWNAFYMCLLFGAFIASNAGTNLSGHSLPQLSEEYRAESANVLRAVLASNPSDLGQGSSVTASHSVPQASMTMDMGSMSTGSSQRSRPSTLDELHASLVLPTPEQERAQIFSLNPDQYNAMSTFQDDGTSYKPQPSSLQTALAAMQNTAVQHRMHSGEDVYSRSLMWERVPEKVIRDFRRMVQEYGGSPVKNEMMAF</sequence>
<feature type="region of interest" description="Disordered" evidence="8">
    <location>
        <begin position="1"/>
        <end position="54"/>
    </location>
</feature>
<reference evidence="10 11" key="1">
    <citation type="journal article" date="2013" name="PLoS ONE">
        <title>Genomic and secretomic analyses reveal unique features of the lignocellulolytic enzyme system of Penicillium decumbens.</title>
        <authorList>
            <person name="Liu G."/>
            <person name="Zhang L."/>
            <person name="Wei X."/>
            <person name="Zou G."/>
            <person name="Qin Y."/>
            <person name="Ma L."/>
            <person name="Li J."/>
            <person name="Zheng H."/>
            <person name="Wang S."/>
            <person name="Wang C."/>
            <person name="Xun L."/>
            <person name="Zhao G.-P."/>
            <person name="Zhou Z."/>
            <person name="Qu Y."/>
        </authorList>
    </citation>
    <scope>NUCLEOTIDE SEQUENCE [LARGE SCALE GENOMIC DNA]</scope>
    <source>
        <strain evidence="11">114-2 / CGMCC 5302</strain>
    </source>
</reference>
<feature type="coiled-coil region" evidence="7">
    <location>
        <begin position="246"/>
        <end position="314"/>
    </location>
</feature>
<dbReference type="PROSITE" id="PS50217">
    <property type="entry name" value="BZIP"/>
    <property type="match status" value="1"/>
</dbReference>
<evidence type="ECO:0000256" key="1">
    <source>
        <dbReference type="ARBA" id="ARBA00004123"/>
    </source>
</evidence>
<dbReference type="AlphaFoldDB" id="S8AYM5"/>
<dbReference type="GO" id="GO:0003700">
    <property type="term" value="F:DNA-binding transcription factor activity"/>
    <property type="evidence" value="ECO:0007669"/>
    <property type="project" value="InterPro"/>
</dbReference>
<keyword evidence="3" id="KW-0805">Transcription regulation</keyword>
<dbReference type="Pfam" id="PF07716">
    <property type="entry name" value="bZIP_2"/>
    <property type="match status" value="1"/>
</dbReference>
<proteinExistence type="inferred from homology"/>
<evidence type="ECO:0000313" key="10">
    <source>
        <dbReference type="EMBL" id="EPS31503.1"/>
    </source>
</evidence>
<comment type="similarity">
    <text evidence="2">Belongs to the bZIP family.</text>
</comment>
<dbReference type="GO" id="GO:0003677">
    <property type="term" value="F:DNA binding"/>
    <property type="evidence" value="ECO:0007669"/>
    <property type="project" value="UniProtKB-KW"/>
</dbReference>
<feature type="region of interest" description="Disordered" evidence="8">
    <location>
        <begin position="525"/>
        <end position="544"/>
    </location>
</feature>
<evidence type="ECO:0000259" key="9">
    <source>
        <dbReference type="PROSITE" id="PS50217"/>
    </source>
</evidence>
<evidence type="ECO:0000256" key="6">
    <source>
        <dbReference type="ARBA" id="ARBA00023242"/>
    </source>
</evidence>
<feature type="compositionally biased region" description="Low complexity" evidence="8">
    <location>
        <begin position="525"/>
        <end position="537"/>
    </location>
</feature>